<dbReference type="Proteomes" id="UP001341840">
    <property type="component" value="Unassembled WGS sequence"/>
</dbReference>
<sequence>KALEDISKKVNVHPIKENDKGEASKEVEIQQPQKPSFAKKENNIPFPQQL</sequence>
<evidence type="ECO:0000256" key="1">
    <source>
        <dbReference type="SAM" id="MobiDB-lite"/>
    </source>
</evidence>
<feature type="compositionally biased region" description="Basic and acidic residues" evidence="1">
    <location>
        <begin position="1"/>
        <end position="28"/>
    </location>
</feature>
<dbReference type="EMBL" id="JASCZI010092854">
    <property type="protein sequence ID" value="MED6152844.1"/>
    <property type="molecule type" value="Genomic_DNA"/>
</dbReference>
<proteinExistence type="predicted"/>
<name>A0ABU6TVI4_9FABA</name>
<evidence type="ECO:0000313" key="2">
    <source>
        <dbReference type="EMBL" id="MED6152844.1"/>
    </source>
</evidence>
<protein>
    <submittedName>
        <fullName evidence="2">Uncharacterized protein</fullName>
    </submittedName>
</protein>
<reference evidence="2 3" key="1">
    <citation type="journal article" date="2023" name="Plants (Basel)">
        <title>Bridging the Gap: Combining Genomics and Transcriptomics Approaches to Understand Stylosanthes scabra, an Orphan Legume from the Brazilian Caatinga.</title>
        <authorList>
            <person name="Ferreira-Neto J.R.C."/>
            <person name="da Silva M.D."/>
            <person name="Binneck E."/>
            <person name="de Melo N.F."/>
            <person name="da Silva R.H."/>
            <person name="de Melo A.L.T.M."/>
            <person name="Pandolfi V."/>
            <person name="Bustamante F.O."/>
            <person name="Brasileiro-Vidal A.C."/>
            <person name="Benko-Iseppon A.M."/>
        </authorList>
    </citation>
    <scope>NUCLEOTIDE SEQUENCE [LARGE SCALE GENOMIC DNA]</scope>
    <source>
        <tissue evidence="2">Leaves</tissue>
    </source>
</reference>
<evidence type="ECO:0000313" key="3">
    <source>
        <dbReference type="Proteomes" id="UP001341840"/>
    </source>
</evidence>
<feature type="non-terminal residue" evidence="2">
    <location>
        <position position="1"/>
    </location>
</feature>
<accession>A0ABU6TVI4</accession>
<organism evidence="2 3">
    <name type="scientific">Stylosanthes scabra</name>
    <dbReference type="NCBI Taxonomy" id="79078"/>
    <lineage>
        <taxon>Eukaryota</taxon>
        <taxon>Viridiplantae</taxon>
        <taxon>Streptophyta</taxon>
        <taxon>Embryophyta</taxon>
        <taxon>Tracheophyta</taxon>
        <taxon>Spermatophyta</taxon>
        <taxon>Magnoliopsida</taxon>
        <taxon>eudicotyledons</taxon>
        <taxon>Gunneridae</taxon>
        <taxon>Pentapetalae</taxon>
        <taxon>rosids</taxon>
        <taxon>fabids</taxon>
        <taxon>Fabales</taxon>
        <taxon>Fabaceae</taxon>
        <taxon>Papilionoideae</taxon>
        <taxon>50 kb inversion clade</taxon>
        <taxon>dalbergioids sensu lato</taxon>
        <taxon>Dalbergieae</taxon>
        <taxon>Pterocarpus clade</taxon>
        <taxon>Stylosanthes</taxon>
    </lineage>
</organism>
<feature type="region of interest" description="Disordered" evidence="1">
    <location>
        <begin position="1"/>
        <end position="50"/>
    </location>
</feature>
<comment type="caution">
    <text evidence="2">The sequence shown here is derived from an EMBL/GenBank/DDBJ whole genome shotgun (WGS) entry which is preliminary data.</text>
</comment>
<keyword evidence="3" id="KW-1185">Reference proteome</keyword>
<gene>
    <name evidence="2" type="ORF">PIB30_095940</name>
</gene>